<name>A0A380WRH8_AMIAI</name>
<dbReference type="Pfam" id="PF13091">
    <property type="entry name" value="PLDc_2"/>
    <property type="match status" value="2"/>
</dbReference>
<evidence type="ECO:0000256" key="1">
    <source>
        <dbReference type="ARBA" id="ARBA00003145"/>
    </source>
</evidence>
<organism evidence="8 9">
    <name type="scientific">Aminobacter aminovorans</name>
    <name type="common">Chelatobacter heintzii</name>
    <dbReference type="NCBI Taxonomy" id="83263"/>
    <lineage>
        <taxon>Bacteria</taxon>
        <taxon>Pseudomonadati</taxon>
        <taxon>Pseudomonadota</taxon>
        <taxon>Alphaproteobacteria</taxon>
        <taxon>Hyphomicrobiales</taxon>
        <taxon>Phyllobacteriaceae</taxon>
        <taxon>Aminobacter</taxon>
    </lineage>
</organism>
<dbReference type="InterPro" id="IPR001736">
    <property type="entry name" value="PLipase_D/transphosphatidylase"/>
</dbReference>
<dbReference type="PANTHER" id="PTHR21248">
    <property type="entry name" value="CARDIOLIPIN SYNTHASE"/>
    <property type="match status" value="1"/>
</dbReference>
<keyword evidence="6" id="KW-0472">Membrane</keyword>
<evidence type="ECO:0000259" key="7">
    <source>
        <dbReference type="PROSITE" id="PS50035"/>
    </source>
</evidence>
<dbReference type="InterPro" id="IPR025202">
    <property type="entry name" value="PLD-like_dom"/>
</dbReference>
<dbReference type="GO" id="GO:0032049">
    <property type="term" value="P:cardiolipin biosynthetic process"/>
    <property type="evidence" value="ECO:0007669"/>
    <property type="project" value="UniProtKB-ARBA"/>
</dbReference>
<feature type="domain" description="PLD phosphodiesterase" evidence="7">
    <location>
        <begin position="173"/>
        <end position="200"/>
    </location>
</feature>
<evidence type="ECO:0000256" key="5">
    <source>
        <dbReference type="ARBA" id="ARBA00029594"/>
    </source>
</evidence>
<dbReference type="CDD" id="cd09111">
    <property type="entry name" value="PLDc_ymdC_like_1"/>
    <property type="match status" value="1"/>
</dbReference>
<dbReference type="GO" id="GO:0030572">
    <property type="term" value="F:phosphatidyltransferase activity"/>
    <property type="evidence" value="ECO:0007669"/>
    <property type="project" value="UniProtKB-ARBA"/>
</dbReference>
<evidence type="ECO:0000256" key="4">
    <source>
        <dbReference type="ARBA" id="ARBA00022525"/>
    </source>
</evidence>
<evidence type="ECO:0000256" key="2">
    <source>
        <dbReference type="ARBA" id="ARBA00004613"/>
    </source>
</evidence>
<feature type="transmembrane region" description="Helical" evidence="6">
    <location>
        <begin position="6"/>
        <end position="25"/>
    </location>
</feature>
<dbReference type="CDD" id="cd09113">
    <property type="entry name" value="PLDc_ymdC_like_2"/>
    <property type="match status" value="1"/>
</dbReference>
<feature type="domain" description="PLD phosphodiesterase" evidence="7">
    <location>
        <begin position="407"/>
        <end position="434"/>
    </location>
</feature>
<dbReference type="RefSeq" id="WP_115733277.1">
    <property type="nucleotide sequence ID" value="NZ_BAAAVY010000037.1"/>
</dbReference>
<evidence type="ECO:0000256" key="6">
    <source>
        <dbReference type="SAM" id="Phobius"/>
    </source>
</evidence>
<comment type="function">
    <text evidence="1">Could be a virulence factor.</text>
</comment>
<dbReference type="PANTHER" id="PTHR21248:SF12">
    <property type="entry name" value="CARDIOLIPIN SYNTHASE C"/>
    <property type="match status" value="1"/>
</dbReference>
<keyword evidence="6" id="KW-1133">Transmembrane helix</keyword>
<keyword evidence="4" id="KW-0964">Secreted</keyword>
<dbReference type="Gene3D" id="3.30.870.10">
    <property type="entry name" value="Endonuclease Chain A"/>
    <property type="match status" value="2"/>
</dbReference>
<comment type="subcellular location">
    <subcellularLocation>
        <location evidence="2">Secreted</location>
    </subcellularLocation>
</comment>
<sequence>MKLVAVVIAVVGILVIASLLAVYAYGRFAKRARGAASRVLPTSDGDTQFDRLVTPLLADHPGQSGLALLSSNLHAFAIRAYTARHAQRSLDLQYYYWKDDLTGSLLAREVLGAADRGVRVRLILDDINAKGYDPNYLALDSHPNIEVRLFNPSWARAFGLQRGLELVLRAVRTTRRMHNKAWVADGRLAIVGGRNVGDAYFDASEDANFRDMDLLLAGPVVQQTEAIFDGFWNSEAVLPIRHVTGMARGDLPALRKRLERTATTGLAEPYIHRVAEESREWSSSGMGRLRWTGEAKVASDPPEKASGTGQDSWLMTAIRPILTSARRELRIVSPYFIPGETGTRELTALARNGVEVTVLTNSLAATDVAAVHGAYVRYRKPLLENGVGIYELKPDEDRTDMSLFGSKGASLHTKAFIADGEAGFVGSFNFDPRSAALNTEMGVLFRQEELAREVGAVISAQTSPRSAFRLSLHDDKLVWTDSADSGPRELRHEPQASLRRRLVAKVISYLPIESQL</sequence>
<reference evidence="8 9" key="1">
    <citation type="submission" date="2018-06" db="EMBL/GenBank/DDBJ databases">
        <authorList>
            <consortium name="Pathogen Informatics"/>
            <person name="Doyle S."/>
        </authorList>
    </citation>
    <scope>NUCLEOTIDE SEQUENCE [LARGE SCALE GENOMIC DNA]</scope>
    <source>
        <strain evidence="8 9">NCTC10684</strain>
    </source>
</reference>
<evidence type="ECO:0000313" key="9">
    <source>
        <dbReference type="Proteomes" id="UP000254701"/>
    </source>
</evidence>
<dbReference type="OrthoDB" id="9814092at2"/>
<keyword evidence="8" id="KW-0808">Transferase</keyword>
<gene>
    <name evidence="8" type="primary">cls_3</name>
    <name evidence="8" type="ORF">NCTC10684_04669</name>
</gene>
<dbReference type="AlphaFoldDB" id="A0A380WRH8"/>
<evidence type="ECO:0000256" key="3">
    <source>
        <dbReference type="ARBA" id="ARBA00018392"/>
    </source>
</evidence>
<evidence type="ECO:0000313" key="8">
    <source>
        <dbReference type="EMBL" id="SUU91405.1"/>
    </source>
</evidence>
<dbReference type="SMART" id="SM00155">
    <property type="entry name" value="PLDc"/>
    <property type="match status" value="2"/>
</dbReference>
<accession>A0A380WRH8</accession>
<proteinExistence type="predicted"/>
<dbReference type="GO" id="GO:0005576">
    <property type="term" value="C:extracellular region"/>
    <property type="evidence" value="ECO:0007669"/>
    <property type="project" value="UniProtKB-SubCell"/>
</dbReference>
<dbReference type="PROSITE" id="PS50035">
    <property type="entry name" value="PLD"/>
    <property type="match status" value="2"/>
</dbReference>
<keyword evidence="6" id="KW-0812">Transmembrane</keyword>
<dbReference type="EMBL" id="UFSM01000001">
    <property type="protein sequence ID" value="SUU91405.1"/>
    <property type="molecule type" value="Genomic_DNA"/>
</dbReference>
<dbReference type="Proteomes" id="UP000254701">
    <property type="component" value="Unassembled WGS sequence"/>
</dbReference>
<protein>
    <recommendedName>
        <fullName evidence="3">Phospholipase D</fullName>
    </recommendedName>
    <alternativeName>
        <fullName evidence="5">Choline phosphatase</fullName>
    </alternativeName>
</protein>
<dbReference type="SUPFAM" id="SSF56024">
    <property type="entry name" value="Phospholipase D/nuclease"/>
    <property type="match status" value="2"/>
</dbReference>